<keyword evidence="3" id="KW-1185">Reference proteome</keyword>
<dbReference type="EMBL" id="CP027062">
    <property type="protein sequence ID" value="AVI50754.1"/>
    <property type="molecule type" value="Genomic_DNA"/>
</dbReference>
<dbReference type="PANTHER" id="PTHR42834:SF1">
    <property type="entry name" value="ENDONUCLEASE_EXONUCLEASE_PHOSPHATASE FAMILY PROTEIN (AFU_ORTHOLOGUE AFUA_3G09210)"/>
    <property type="match status" value="1"/>
</dbReference>
<dbReference type="Pfam" id="PF19580">
    <property type="entry name" value="Exo_endo_phos_3"/>
    <property type="match status" value="1"/>
</dbReference>
<dbReference type="AlphaFoldDB" id="A0A2S0HW38"/>
<dbReference type="RefSeq" id="WP_105215838.1">
    <property type="nucleotide sequence ID" value="NZ_CP027062.1"/>
</dbReference>
<reference evidence="2 3" key="1">
    <citation type="submission" date="2018-02" db="EMBL/GenBank/DDBJ databases">
        <title>Genomic analysis of the strain RR4-38 isolated from a seawater recirculating aquaculture system.</title>
        <authorList>
            <person name="Kim Y.-S."/>
            <person name="Jang Y.H."/>
            <person name="Kim K.-H."/>
        </authorList>
    </citation>
    <scope>NUCLEOTIDE SEQUENCE [LARGE SCALE GENOMIC DNA]</scope>
    <source>
        <strain evidence="2 3">RR4-38</strain>
    </source>
</reference>
<sequence>MRISYLFLLTIILWPNYIQPQEYRSFKIHTIAFYNLENLFDFEDDPFTFDNDRTPEGKDHWTEEIYWKKVRNMATVISEIGKEVTGQPPSIIGVCEIENRRVLEDLLNADPLRETEYGLVHFDSPDRRGIDVALLYKKSAFVPSQYKAMELLLFDDQDRTKRIFTRDQLLVSGYLEGELIHIIVNHWPSRSGGEARSQGKRIKAARLNKQLIDSLWSIDPYAKIINMGDFNDDPVNTSIKRTLKTTTKKDSLQLKKLYNPMESMYRKGLGTLGYADGWNLFDQIMLSSELLKKDYSSYRFYTAGIYNAQILIAREGRYKGYPFRSFTASGFTGGYSDHFPVYVYLIKETQASVNNTN</sequence>
<dbReference type="KEGG" id="aue:C5O00_06030"/>
<keyword evidence="2" id="KW-0378">Hydrolase</keyword>
<dbReference type="GO" id="GO:0004519">
    <property type="term" value="F:endonuclease activity"/>
    <property type="evidence" value="ECO:0007669"/>
    <property type="project" value="UniProtKB-KW"/>
</dbReference>
<proteinExistence type="predicted"/>
<keyword evidence="2" id="KW-0540">Nuclease</keyword>
<evidence type="ECO:0000259" key="1">
    <source>
        <dbReference type="Pfam" id="PF19580"/>
    </source>
</evidence>
<dbReference type="Proteomes" id="UP000238442">
    <property type="component" value="Chromosome"/>
</dbReference>
<keyword evidence="2" id="KW-0255">Endonuclease</keyword>
<organism evidence="2 3">
    <name type="scientific">Pukyongia salina</name>
    <dbReference type="NCBI Taxonomy" id="2094025"/>
    <lineage>
        <taxon>Bacteria</taxon>
        <taxon>Pseudomonadati</taxon>
        <taxon>Bacteroidota</taxon>
        <taxon>Flavobacteriia</taxon>
        <taxon>Flavobacteriales</taxon>
        <taxon>Flavobacteriaceae</taxon>
        <taxon>Pukyongia</taxon>
    </lineage>
</organism>
<dbReference type="InterPro" id="IPR005135">
    <property type="entry name" value="Endo/exonuclease/phosphatase"/>
</dbReference>
<gene>
    <name evidence="2" type="ORF">C5O00_06030</name>
</gene>
<dbReference type="PANTHER" id="PTHR42834">
    <property type="entry name" value="ENDONUCLEASE/EXONUCLEASE/PHOSPHATASE FAMILY PROTEIN (AFU_ORTHOLOGUE AFUA_3G09210)"/>
    <property type="match status" value="1"/>
</dbReference>
<evidence type="ECO:0000313" key="2">
    <source>
        <dbReference type="EMBL" id="AVI50754.1"/>
    </source>
</evidence>
<feature type="domain" description="Endonuclease/exonuclease/phosphatase" evidence="1">
    <location>
        <begin position="30"/>
        <end position="347"/>
    </location>
</feature>
<dbReference type="InterPro" id="IPR036691">
    <property type="entry name" value="Endo/exonu/phosph_ase_sf"/>
</dbReference>
<name>A0A2S0HW38_9FLAO</name>
<protein>
    <submittedName>
        <fullName evidence="2">Endonuclease</fullName>
    </submittedName>
</protein>
<dbReference type="Gene3D" id="3.60.10.10">
    <property type="entry name" value="Endonuclease/exonuclease/phosphatase"/>
    <property type="match status" value="1"/>
</dbReference>
<accession>A0A2S0HW38</accession>
<evidence type="ECO:0000313" key="3">
    <source>
        <dbReference type="Proteomes" id="UP000238442"/>
    </source>
</evidence>
<dbReference type="OrthoDB" id="9802724at2"/>
<dbReference type="SUPFAM" id="SSF56219">
    <property type="entry name" value="DNase I-like"/>
    <property type="match status" value="1"/>
</dbReference>